<feature type="transmembrane region" description="Helical" evidence="1">
    <location>
        <begin position="64"/>
        <end position="80"/>
    </location>
</feature>
<reference evidence="2 3" key="1">
    <citation type="submission" date="2019-02" db="EMBL/GenBank/DDBJ databases">
        <title>Genome sequencing of Clostridium botulinum clinical isolates.</title>
        <authorList>
            <person name="Brunt J."/>
            <person name="Van Vliet A.H.M."/>
            <person name="Stringer S.C."/>
            <person name="Grant K.A."/>
            <person name="Carter A.C."/>
            <person name="Peck M.W."/>
        </authorList>
    </citation>
    <scope>NUCLEOTIDE SEQUENCE [LARGE SCALE GENOMIC DNA]</scope>
    <source>
        <strain evidence="2 3">H113700579</strain>
    </source>
</reference>
<protein>
    <submittedName>
        <fullName evidence="2">Trep_Strep domain-containing protein</fullName>
    </submittedName>
</protein>
<dbReference type="EMBL" id="SGKU01000026">
    <property type="protein sequence ID" value="NFA42930.1"/>
    <property type="molecule type" value="Genomic_DNA"/>
</dbReference>
<name>A0A6M0SNP3_CLOBO</name>
<dbReference type="NCBIfam" id="TIGR02185">
    <property type="entry name" value="Trep_Strep"/>
    <property type="match status" value="1"/>
</dbReference>
<gene>
    <name evidence="2" type="ORF">EXM65_10170</name>
</gene>
<organism evidence="2 3">
    <name type="scientific">Clostridium botulinum</name>
    <dbReference type="NCBI Taxonomy" id="1491"/>
    <lineage>
        <taxon>Bacteria</taxon>
        <taxon>Bacillati</taxon>
        <taxon>Bacillota</taxon>
        <taxon>Clostridia</taxon>
        <taxon>Eubacteriales</taxon>
        <taxon>Clostridiaceae</taxon>
        <taxon>Clostridium</taxon>
    </lineage>
</organism>
<keyword evidence="1" id="KW-0472">Membrane</keyword>
<dbReference type="Proteomes" id="UP000472355">
    <property type="component" value="Unassembled WGS sequence"/>
</dbReference>
<keyword evidence="1" id="KW-1133">Transmembrane helix</keyword>
<feature type="transmembrane region" description="Helical" evidence="1">
    <location>
        <begin position="114"/>
        <end position="136"/>
    </location>
</feature>
<dbReference type="AlphaFoldDB" id="A0A6M0SNP3"/>
<evidence type="ECO:0000313" key="2">
    <source>
        <dbReference type="EMBL" id="NFA42930.1"/>
    </source>
</evidence>
<evidence type="ECO:0000256" key="1">
    <source>
        <dbReference type="SAM" id="Phobius"/>
    </source>
</evidence>
<feature type="transmembrane region" description="Helical" evidence="1">
    <location>
        <begin position="12"/>
        <end position="31"/>
    </location>
</feature>
<keyword evidence="1" id="KW-0812">Transmembrane</keyword>
<sequence length="197" mass="21352">MDNKNSKMKDLVNIGVFSAIFMVISFIVMMPSAISPYLWMAFPGIAGIFCGTIYMLLASKVQSRGMALSIGLITAFVYFAMGECTWTILLTFAIAGIVAEIVRSSFGYNSMTGNVISCGVIMTGFVGSPLPMWLFHDSYVDSIIKMGMDPNYVHTMSSMVSVWSLLGMVVIAFIGGFIGANFGKALLKKHFIKAGIV</sequence>
<proteinExistence type="predicted"/>
<comment type="caution">
    <text evidence="2">The sequence shown here is derived from an EMBL/GenBank/DDBJ whole genome shotgun (WGS) entry which is preliminary data.</text>
</comment>
<feature type="transmembrane region" description="Helical" evidence="1">
    <location>
        <begin position="86"/>
        <end position="102"/>
    </location>
</feature>
<dbReference type="Pfam" id="PF09605">
    <property type="entry name" value="Trep_Strep"/>
    <property type="match status" value="1"/>
</dbReference>
<dbReference type="RefSeq" id="WP_061313194.1">
    <property type="nucleotide sequence ID" value="NZ_LFPB01000013.1"/>
</dbReference>
<feature type="transmembrane region" description="Helical" evidence="1">
    <location>
        <begin position="37"/>
        <end position="57"/>
    </location>
</feature>
<accession>A0A6M0SNP3</accession>
<dbReference type="InterPro" id="IPR011733">
    <property type="entry name" value="CHP02185_IM"/>
</dbReference>
<evidence type="ECO:0000313" key="3">
    <source>
        <dbReference type="Proteomes" id="UP000472355"/>
    </source>
</evidence>
<feature type="transmembrane region" description="Helical" evidence="1">
    <location>
        <begin position="156"/>
        <end position="180"/>
    </location>
</feature>